<dbReference type="GO" id="GO:0031981">
    <property type="term" value="C:nuclear lumen"/>
    <property type="evidence" value="ECO:0007669"/>
    <property type="project" value="UniProtKB-ARBA"/>
</dbReference>
<protein>
    <submittedName>
        <fullName evidence="12">Uncharacterized protein</fullName>
    </submittedName>
</protein>
<dbReference type="GO" id="GO:0030490">
    <property type="term" value="P:maturation of SSU-rRNA"/>
    <property type="evidence" value="ECO:0007669"/>
    <property type="project" value="TreeGrafter"/>
</dbReference>
<evidence type="ECO:0000256" key="8">
    <source>
        <dbReference type="PIRSR" id="PIRSR037125-1"/>
    </source>
</evidence>
<feature type="region of interest" description="Disordered" evidence="9">
    <location>
        <begin position="276"/>
        <end position="300"/>
    </location>
</feature>
<evidence type="ECO:0000256" key="2">
    <source>
        <dbReference type="ARBA" id="ARBA00005858"/>
    </source>
</evidence>
<dbReference type="GO" id="GO:0005737">
    <property type="term" value="C:cytoplasm"/>
    <property type="evidence" value="ECO:0007669"/>
    <property type="project" value="UniProtKB-ARBA"/>
</dbReference>
<dbReference type="GO" id="GO:0016787">
    <property type="term" value="F:hydrolase activity"/>
    <property type="evidence" value="ECO:0007669"/>
    <property type="project" value="UniProtKB-KW"/>
</dbReference>
<dbReference type="CDD" id="cd09876">
    <property type="entry name" value="PIN_Nob1-like"/>
    <property type="match status" value="1"/>
</dbReference>
<evidence type="ECO:0000313" key="12">
    <source>
        <dbReference type="EMBL" id="CAG9322386.1"/>
    </source>
</evidence>
<dbReference type="GO" id="GO:0030688">
    <property type="term" value="C:preribosome, small subunit precursor"/>
    <property type="evidence" value="ECO:0007669"/>
    <property type="project" value="TreeGrafter"/>
</dbReference>
<keyword evidence="5" id="KW-0378">Hydrolase</keyword>
<dbReference type="PANTHER" id="PTHR12814:SF2">
    <property type="entry name" value="RNA-BINDING PROTEIN NOB1"/>
    <property type="match status" value="1"/>
</dbReference>
<feature type="domain" description="Ribonuclease PIN" evidence="11">
    <location>
        <begin position="3"/>
        <end position="89"/>
    </location>
</feature>
<proteinExistence type="inferred from homology"/>
<comment type="caution">
    <text evidence="12">The sequence shown here is derived from an EMBL/GenBank/DDBJ whole genome shotgun (WGS) entry which is preliminary data.</text>
</comment>
<feature type="compositionally biased region" description="Basic and acidic residues" evidence="9">
    <location>
        <begin position="282"/>
        <end position="294"/>
    </location>
</feature>
<evidence type="ECO:0000256" key="1">
    <source>
        <dbReference type="ARBA" id="ARBA00004123"/>
    </source>
</evidence>
<dbReference type="InterPro" id="IPR036283">
    <property type="entry name" value="NOB1_Zf-like_sf"/>
</dbReference>
<dbReference type="Gene3D" id="3.40.50.1010">
    <property type="entry name" value="5'-nuclease"/>
    <property type="match status" value="1"/>
</dbReference>
<evidence type="ECO:0000259" key="10">
    <source>
        <dbReference type="Pfam" id="PF08772"/>
    </source>
</evidence>
<dbReference type="Pfam" id="PF08772">
    <property type="entry name" value="Zn_ribbon_NOB1"/>
    <property type="match status" value="1"/>
</dbReference>
<keyword evidence="7" id="KW-0539">Nucleus</keyword>
<dbReference type="AlphaFoldDB" id="A0AAU9J619"/>
<dbReference type="GO" id="GO:0046872">
    <property type="term" value="F:metal ion binding"/>
    <property type="evidence" value="ECO:0007669"/>
    <property type="project" value="UniProtKB-KW"/>
</dbReference>
<dbReference type="InterPro" id="IPR017117">
    <property type="entry name" value="Nob1_euk"/>
</dbReference>
<organism evidence="12 13">
    <name type="scientific">Blepharisma stoltei</name>
    <dbReference type="NCBI Taxonomy" id="1481888"/>
    <lineage>
        <taxon>Eukaryota</taxon>
        <taxon>Sar</taxon>
        <taxon>Alveolata</taxon>
        <taxon>Ciliophora</taxon>
        <taxon>Postciliodesmatophora</taxon>
        <taxon>Heterotrichea</taxon>
        <taxon>Heterotrichida</taxon>
        <taxon>Blepharismidae</taxon>
        <taxon>Blepharisma</taxon>
    </lineage>
</organism>
<comment type="subcellular location">
    <subcellularLocation>
        <location evidence="1">Nucleus</location>
    </subcellularLocation>
</comment>
<evidence type="ECO:0000256" key="5">
    <source>
        <dbReference type="ARBA" id="ARBA00022801"/>
    </source>
</evidence>
<feature type="binding site" evidence="8">
    <location>
        <position position="170"/>
    </location>
    <ligand>
        <name>Zn(2+)</name>
        <dbReference type="ChEBI" id="CHEBI:29105"/>
    </ligand>
</feature>
<accession>A0AAU9J619</accession>
<comment type="similarity">
    <text evidence="2">Belongs to the NOB1 family.</text>
</comment>
<dbReference type="EMBL" id="CAJZBQ010000032">
    <property type="protein sequence ID" value="CAG9322386.1"/>
    <property type="molecule type" value="Genomic_DNA"/>
</dbReference>
<keyword evidence="13" id="KW-1185">Reference proteome</keyword>
<feature type="region of interest" description="Disordered" evidence="9">
    <location>
        <begin position="208"/>
        <end position="235"/>
    </location>
</feature>
<evidence type="ECO:0000256" key="4">
    <source>
        <dbReference type="ARBA" id="ARBA00022723"/>
    </source>
</evidence>
<gene>
    <name evidence="12" type="ORF">BSTOLATCC_MIC31521</name>
</gene>
<dbReference type="InterPro" id="IPR039907">
    <property type="entry name" value="NOB1"/>
</dbReference>
<feature type="binding site" evidence="8">
    <location>
        <position position="185"/>
    </location>
    <ligand>
        <name>Zn(2+)</name>
        <dbReference type="ChEBI" id="CHEBI:29105"/>
    </ligand>
</feature>
<dbReference type="FunFam" id="3.40.50.1010:FF:000020">
    <property type="entry name" value="20S-pre-rRNA D-site endonuclease NOB1"/>
    <property type="match status" value="1"/>
</dbReference>
<dbReference type="PIRSF" id="PIRSF037125">
    <property type="entry name" value="D-site_20S_pre-rRNA_nuclease"/>
    <property type="match status" value="1"/>
</dbReference>
<feature type="domain" description="Nin one binding (NOB1) Zn-ribbon-like" evidence="10">
    <location>
        <begin position="160"/>
        <end position="231"/>
    </location>
</feature>
<feature type="binding site" evidence="8">
    <location>
        <position position="173"/>
    </location>
    <ligand>
        <name>Zn(2+)</name>
        <dbReference type="ChEBI" id="CHEBI:29105"/>
    </ligand>
</feature>
<dbReference type="GO" id="GO:0004521">
    <property type="term" value="F:RNA endonuclease activity"/>
    <property type="evidence" value="ECO:0007669"/>
    <property type="project" value="InterPro"/>
</dbReference>
<evidence type="ECO:0000313" key="13">
    <source>
        <dbReference type="Proteomes" id="UP001162131"/>
    </source>
</evidence>
<keyword evidence="3" id="KW-0540">Nuclease</keyword>
<dbReference type="SUPFAM" id="SSF144206">
    <property type="entry name" value="NOB1 zinc finger-like"/>
    <property type="match status" value="1"/>
</dbReference>
<feature type="binding site" evidence="8">
    <location>
        <position position="188"/>
    </location>
    <ligand>
        <name>Zn(2+)</name>
        <dbReference type="ChEBI" id="CHEBI:29105"/>
    </ligand>
</feature>
<dbReference type="Pfam" id="PF17146">
    <property type="entry name" value="PIN_6"/>
    <property type="match status" value="1"/>
</dbReference>
<dbReference type="InterPro" id="IPR033411">
    <property type="entry name" value="Ribonuclease_PIN"/>
</dbReference>
<sequence>MAVVVDTGPLIKGKDIRSLGQDFYTVPQVIQEVRDKHARALLSLHLEEIKTTEPTEEDLSYTLEFARKTGDIRSLSATDIKVIALACRLERERGGLLKSEPGEIRSNENQVHRMDNEWITPENFKSTPDSRVCVLTLDYAIQNVAIQMGLRLLSLGGLEIKYLKRWVQKCRSCHEICEDPEKEFCEACGNHTLYKISYSIDAEGKTQYHEPRKTKNNLRGQVYPVPTPKGGKNNSDLILREDQLLMMGGRQNKWNWKKPDVYDPESIEAFGYNLQVKNPHKYGPDRRNPNEPLRKSKKRS</sequence>
<dbReference type="Proteomes" id="UP001162131">
    <property type="component" value="Unassembled WGS sequence"/>
</dbReference>
<dbReference type="InterPro" id="IPR014881">
    <property type="entry name" value="NOB1_Zn-bd"/>
</dbReference>
<keyword evidence="6 8" id="KW-0862">Zinc</keyword>
<name>A0AAU9J619_9CILI</name>
<evidence type="ECO:0000256" key="3">
    <source>
        <dbReference type="ARBA" id="ARBA00022722"/>
    </source>
</evidence>
<dbReference type="PANTHER" id="PTHR12814">
    <property type="entry name" value="RNA-BINDING PROTEIN NOB1"/>
    <property type="match status" value="1"/>
</dbReference>
<evidence type="ECO:0000256" key="6">
    <source>
        <dbReference type="ARBA" id="ARBA00022833"/>
    </source>
</evidence>
<evidence type="ECO:0000256" key="7">
    <source>
        <dbReference type="ARBA" id="ARBA00023242"/>
    </source>
</evidence>
<keyword evidence="4 8" id="KW-0479">Metal-binding</keyword>
<evidence type="ECO:0000259" key="11">
    <source>
        <dbReference type="Pfam" id="PF17146"/>
    </source>
</evidence>
<evidence type="ECO:0000256" key="9">
    <source>
        <dbReference type="SAM" id="MobiDB-lite"/>
    </source>
</evidence>
<reference evidence="12" key="1">
    <citation type="submission" date="2021-09" db="EMBL/GenBank/DDBJ databases">
        <authorList>
            <consortium name="AG Swart"/>
            <person name="Singh M."/>
            <person name="Singh A."/>
            <person name="Seah K."/>
            <person name="Emmerich C."/>
        </authorList>
    </citation>
    <scope>NUCLEOTIDE SEQUENCE</scope>
    <source>
        <strain evidence="12">ATCC30299</strain>
    </source>
</reference>
<dbReference type="Gene3D" id="6.20.210.10">
    <property type="entry name" value="Nin one binding (NOB1), Zn-ribbon-like"/>
    <property type="match status" value="1"/>
</dbReference>